<comment type="cofactor">
    <cofactor evidence="1">
        <name>heme</name>
        <dbReference type="ChEBI" id="CHEBI:30413"/>
    </cofactor>
</comment>
<organism evidence="7 8">
    <name type="scientific">Sporothrix stenoceras</name>
    <dbReference type="NCBI Taxonomy" id="5173"/>
    <lineage>
        <taxon>Eukaryota</taxon>
        <taxon>Fungi</taxon>
        <taxon>Dikarya</taxon>
        <taxon>Ascomycota</taxon>
        <taxon>Pezizomycotina</taxon>
        <taxon>Sordariomycetes</taxon>
        <taxon>Sordariomycetidae</taxon>
        <taxon>Ophiostomatales</taxon>
        <taxon>Ophiostomataceae</taxon>
        <taxon>Sporothrix</taxon>
    </lineage>
</organism>
<keyword evidence="8" id="KW-1185">Reference proteome</keyword>
<dbReference type="CDD" id="cd11060">
    <property type="entry name" value="CYP57A1-like"/>
    <property type="match status" value="1"/>
</dbReference>
<dbReference type="InterPro" id="IPR002401">
    <property type="entry name" value="Cyt_P450_E_grp-I"/>
</dbReference>
<evidence type="ECO:0000256" key="5">
    <source>
        <dbReference type="RuleBase" id="RU000461"/>
    </source>
</evidence>
<evidence type="ECO:0000256" key="1">
    <source>
        <dbReference type="ARBA" id="ARBA00001971"/>
    </source>
</evidence>
<keyword evidence="2 5" id="KW-0349">Heme</keyword>
<dbReference type="SUPFAM" id="SSF48264">
    <property type="entry name" value="Cytochrome P450"/>
    <property type="match status" value="1"/>
</dbReference>
<evidence type="ECO:0000256" key="6">
    <source>
        <dbReference type="SAM" id="Phobius"/>
    </source>
</evidence>
<dbReference type="InterPro" id="IPR001128">
    <property type="entry name" value="Cyt_P450"/>
</dbReference>
<keyword evidence="3 5" id="KW-0479">Metal-binding</keyword>
<evidence type="ECO:0000313" key="7">
    <source>
        <dbReference type="EMBL" id="KAL1887249.1"/>
    </source>
</evidence>
<keyword evidence="5" id="KW-0560">Oxidoreductase</keyword>
<feature type="transmembrane region" description="Helical" evidence="6">
    <location>
        <begin position="12"/>
        <end position="31"/>
    </location>
</feature>
<evidence type="ECO:0000256" key="4">
    <source>
        <dbReference type="ARBA" id="ARBA00023004"/>
    </source>
</evidence>
<dbReference type="PROSITE" id="PS00086">
    <property type="entry name" value="CYTOCHROME_P450"/>
    <property type="match status" value="1"/>
</dbReference>
<reference evidence="7 8" key="1">
    <citation type="journal article" date="2024" name="IMA Fungus">
        <title>IMA Genome - F19 : A genome assembly and annotation guide to empower mycologists, including annotated draft genome sequences of Ceratocystis pirilliformis, Diaporthe australafricana, Fusarium ophioides, Paecilomyces lecythidis, and Sporothrix stenoceras.</title>
        <authorList>
            <person name="Aylward J."/>
            <person name="Wilson A.M."/>
            <person name="Visagie C.M."/>
            <person name="Spraker J."/>
            <person name="Barnes I."/>
            <person name="Buitendag C."/>
            <person name="Ceriani C."/>
            <person name="Del Mar Angel L."/>
            <person name="du Plessis D."/>
            <person name="Fuchs T."/>
            <person name="Gasser K."/>
            <person name="Kramer D."/>
            <person name="Li W."/>
            <person name="Munsamy K."/>
            <person name="Piso A."/>
            <person name="Price J.L."/>
            <person name="Sonnekus B."/>
            <person name="Thomas C."/>
            <person name="van der Nest A."/>
            <person name="van Dijk A."/>
            <person name="van Heerden A."/>
            <person name="van Vuuren N."/>
            <person name="Yilmaz N."/>
            <person name="Duong T.A."/>
            <person name="van der Merwe N.A."/>
            <person name="Wingfield M.J."/>
            <person name="Wingfield B.D."/>
        </authorList>
    </citation>
    <scope>NUCLEOTIDE SEQUENCE [LARGE SCALE GENOMIC DNA]</scope>
    <source>
        <strain evidence="7 8">CMW 5346</strain>
    </source>
</reference>
<evidence type="ECO:0000256" key="3">
    <source>
        <dbReference type="ARBA" id="ARBA00022723"/>
    </source>
</evidence>
<keyword evidence="4 5" id="KW-0408">Iron</keyword>
<keyword evidence="5" id="KW-0503">Monooxygenase</keyword>
<dbReference type="Pfam" id="PF00067">
    <property type="entry name" value="p450"/>
    <property type="match status" value="1"/>
</dbReference>
<keyword evidence="6" id="KW-0472">Membrane</keyword>
<dbReference type="InterPro" id="IPR036396">
    <property type="entry name" value="Cyt_P450_sf"/>
</dbReference>
<keyword evidence="6" id="KW-1133">Transmembrane helix</keyword>
<comment type="similarity">
    <text evidence="5">Belongs to the cytochrome P450 family.</text>
</comment>
<gene>
    <name evidence="7" type="ORF">Sste5346_010344</name>
</gene>
<feature type="non-terminal residue" evidence="7">
    <location>
        <position position="483"/>
    </location>
</feature>
<dbReference type="EMBL" id="JAWCUI010000133">
    <property type="protein sequence ID" value="KAL1887249.1"/>
    <property type="molecule type" value="Genomic_DNA"/>
</dbReference>
<dbReference type="PANTHER" id="PTHR24305">
    <property type="entry name" value="CYTOCHROME P450"/>
    <property type="match status" value="1"/>
</dbReference>
<keyword evidence="6" id="KW-0812">Transmembrane</keyword>
<comment type="caution">
    <text evidence="7">The sequence shown here is derived from an EMBL/GenBank/DDBJ whole genome shotgun (WGS) entry which is preliminary data.</text>
</comment>
<dbReference type="InterPro" id="IPR017972">
    <property type="entry name" value="Cyt_P450_CS"/>
</dbReference>
<dbReference type="PANTHER" id="PTHR24305:SF190">
    <property type="entry name" value="P450, PUTATIVE (EUROFUNG)-RELATED"/>
    <property type="match status" value="1"/>
</dbReference>
<evidence type="ECO:0000313" key="8">
    <source>
        <dbReference type="Proteomes" id="UP001583186"/>
    </source>
</evidence>
<dbReference type="Gene3D" id="1.10.630.10">
    <property type="entry name" value="Cytochrome P450"/>
    <property type="match status" value="1"/>
</dbReference>
<name>A0ABR3YGH9_9PEZI</name>
<sequence>MIVVFQIPNFSAIGLLIAGLVGLYAAYTLFLDLFSTLRNVPGPVSARFSRYWYLKHVARGSFHETNIALHRRHGPVVRIAPGQYSIDDPSAVKAIYGIGKSFPKSSWYTASSSPTAAFPDLFTDLNSSRHAANRRLVANLYSSTSLRAMEPSVDECIDLFVTRMTELSKSHKSFDLQFWMQCYAFDVIGQITASLQVGSRMGFLEKGSDDDNLFGSLHDYLKYCAVIGVVNEIHRTLSRIMEMLPATGILRMVLFTTDRIDEGEKKRKAQAVKTKEQDFLSKSLDLHEENPQKFPRPAVNTLCLTNFGAGSDTTSISLCAILFNLMSNPQCLAKLRSEIDEKLAKLEVDRIPFKDTQSMPYFQACIKEALRLHPATGLPMARVVPEAGATISGIFFPAGTVVGINSWVAHRNTDVFGPDADEFRPERWLDHEKEKLSMMESYWLPFGSGSRTCIGKNISLLEINKLIPVLVKKFDFTPAKNCN</sequence>
<dbReference type="InterPro" id="IPR050121">
    <property type="entry name" value="Cytochrome_P450_monoxygenase"/>
</dbReference>
<accession>A0ABR3YGH9</accession>
<dbReference type="PRINTS" id="PR00385">
    <property type="entry name" value="P450"/>
</dbReference>
<proteinExistence type="inferred from homology"/>
<evidence type="ECO:0000256" key="2">
    <source>
        <dbReference type="ARBA" id="ARBA00022617"/>
    </source>
</evidence>
<dbReference type="PRINTS" id="PR00463">
    <property type="entry name" value="EP450I"/>
</dbReference>
<dbReference type="Proteomes" id="UP001583186">
    <property type="component" value="Unassembled WGS sequence"/>
</dbReference>
<protein>
    <submittedName>
        <fullName evidence="7">Uncharacterized protein</fullName>
    </submittedName>
</protein>